<dbReference type="PROSITE" id="PS50983">
    <property type="entry name" value="FE_B12_PBP"/>
    <property type="match status" value="1"/>
</dbReference>
<name>A0A931ADS8_9ACTN</name>
<organism evidence="3 4">
    <name type="scientific">Nonomuraea cypriaca</name>
    <dbReference type="NCBI Taxonomy" id="1187855"/>
    <lineage>
        <taxon>Bacteria</taxon>
        <taxon>Bacillati</taxon>
        <taxon>Actinomycetota</taxon>
        <taxon>Actinomycetes</taxon>
        <taxon>Streptosporangiales</taxon>
        <taxon>Streptosporangiaceae</taxon>
        <taxon>Nonomuraea</taxon>
    </lineage>
</organism>
<accession>A0A931ADS8</accession>
<dbReference type="GO" id="GO:0071281">
    <property type="term" value="P:cellular response to iron ion"/>
    <property type="evidence" value="ECO:0007669"/>
    <property type="project" value="TreeGrafter"/>
</dbReference>
<sequence>MRGAANIVVRPLLAAVLALFPLAGCAGGQEVRIVSLSPSATEILYAVGAGDQIVAVDEQSSFPADAKSKINEELSGLNPNVERILGLRPTLVVLSERTPAAGPNSILPALEAQQVGILLQPAPDDLEGVYAQIGEIGRRTGHEDEAARLVESMRKRIDETVAATPKNSYKTYYHELDNAYFSITSNTFIGSIYKRFNLRSIADKYDLEGGGYPQLTAEQVRAEKPDLIFLADKNCCGQSPKTVAARSNWQSIPAVRNRKVVALDDDVASRWGPRLQLLVEEISKALR</sequence>
<dbReference type="SUPFAM" id="SSF53807">
    <property type="entry name" value="Helical backbone' metal receptor"/>
    <property type="match status" value="1"/>
</dbReference>
<dbReference type="Gene3D" id="3.40.50.1980">
    <property type="entry name" value="Nitrogenase molybdenum iron protein domain"/>
    <property type="match status" value="2"/>
</dbReference>
<dbReference type="InterPro" id="IPR002491">
    <property type="entry name" value="ABC_transptr_periplasmic_BD"/>
</dbReference>
<evidence type="ECO:0000313" key="3">
    <source>
        <dbReference type="EMBL" id="MBF8188324.1"/>
    </source>
</evidence>
<evidence type="ECO:0000259" key="2">
    <source>
        <dbReference type="PROSITE" id="PS50983"/>
    </source>
</evidence>
<dbReference type="Proteomes" id="UP000605361">
    <property type="component" value="Unassembled WGS sequence"/>
</dbReference>
<dbReference type="EMBL" id="JADOGI010000064">
    <property type="protein sequence ID" value="MBF8188324.1"/>
    <property type="molecule type" value="Genomic_DNA"/>
</dbReference>
<keyword evidence="4" id="KW-1185">Reference proteome</keyword>
<dbReference type="InterPro" id="IPR050902">
    <property type="entry name" value="ABC_Transporter_SBP"/>
</dbReference>
<evidence type="ECO:0000256" key="1">
    <source>
        <dbReference type="ARBA" id="ARBA00008814"/>
    </source>
</evidence>
<feature type="domain" description="Fe/B12 periplasmic-binding" evidence="2">
    <location>
        <begin position="32"/>
        <end position="287"/>
    </location>
</feature>
<dbReference type="RefSeq" id="WP_195897278.1">
    <property type="nucleotide sequence ID" value="NZ_JADOGI010000064.1"/>
</dbReference>
<evidence type="ECO:0000313" key="4">
    <source>
        <dbReference type="Proteomes" id="UP000605361"/>
    </source>
</evidence>
<dbReference type="PANTHER" id="PTHR30535">
    <property type="entry name" value="VITAMIN B12-BINDING PROTEIN"/>
    <property type="match status" value="1"/>
</dbReference>
<dbReference type="CDD" id="cd01143">
    <property type="entry name" value="YvrC"/>
    <property type="match status" value="1"/>
</dbReference>
<comment type="caution">
    <text evidence="3">The sequence shown here is derived from an EMBL/GenBank/DDBJ whole genome shotgun (WGS) entry which is preliminary data.</text>
</comment>
<dbReference type="AlphaFoldDB" id="A0A931ADS8"/>
<dbReference type="Pfam" id="PF01497">
    <property type="entry name" value="Peripla_BP_2"/>
    <property type="match status" value="1"/>
</dbReference>
<gene>
    <name evidence="3" type="ORF">ITP53_21830</name>
</gene>
<comment type="similarity">
    <text evidence="1">Belongs to the bacterial solute-binding protein 8 family.</text>
</comment>
<protein>
    <submittedName>
        <fullName evidence="3">ABC transporter substrate-binding protein</fullName>
    </submittedName>
</protein>
<reference evidence="3" key="1">
    <citation type="submission" date="2020-11" db="EMBL/GenBank/DDBJ databases">
        <title>Whole-genome analyses of Nonomuraea sp. K274.</title>
        <authorList>
            <person name="Veyisoglu A."/>
        </authorList>
    </citation>
    <scope>NUCLEOTIDE SEQUENCE</scope>
    <source>
        <strain evidence="3">K274</strain>
    </source>
</reference>
<dbReference type="PANTHER" id="PTHR30535:SF34">
    <property type="entry name" value="MOLYBDATE-BINDING PROTEIN MOLA"/>
    <property type="match status" value="1"/>
</dbReference>
<proteinExistence type="inferred from homology"/>